<dbReference type="PANTHER" id="PTHR20982:SF3">
    <property type="entry name" value="MITOCHONDRIAL RIBOSOME RECYCLING FACTOR PSEUDO 1"/>
    <property type="match status" value="1"/>
</dbReference>
<dbReference type="InterPro" id="IPR002661">
    <property type="entry name" value="Ribosome_recyc_fac"/>
</dbReference>
<evidence type="ECO:0000256" key="3">
    <source>
        <dbReference type="ARBA" id="ARBA00022917"/>
    </source>
</evidence>
<dbReference type="RefSeq" id="XP_009050520.1">
    <property type="nucleotide sequence ID" value="XM_009052272.1"/>
</dbReference>
<dbReference type="EMBL" id="KB201205">
    <property type="protein sequence ID" value="ESO98893.1"/>
    <property type="molecule type" value="Genomic_DNA"/>
</dbReference>
<evidence type="ECO:0000313" key="6">
    <source>
        <dbReference type="EMBL" id="ESO98893.1"/>
    </source>
</evidence>
<feature type="domain" description="Ribosome recycling factor" evidence="5">
    <location>
        <begin position="101"/>
        <end position="260"/>
    </location>
</feature>
<dbReference type="STRING" id="225164.V4A4T8"/>
<dbReference type="OrthoDB" id="407355at2759"/>
<dbReference type="GO" id="GO:0006412">
    <property type="term" value="P:translation"/>
    <property type="evidence" value="ECO:0007669"/>
    <property type="project" value="UniProtKB-KW"/>
</dbReference>
<keyword evidence="3" id="KW-0648">Protein biosynthesis</keyword>
<sequence length="269" mass="31063">MAQLSSTVRRLVPVLASYGSLLKGRQLTILSRTQLIYVNQHISFQPQTLHAVVTFRNYGSKKSKKDKGKKVEMLKDEEIDGIIDKDKLEEDIKFYVHKLKEKFMRELSLQITPINLDHIMIDTKEGKFHLNDIAIVSLKDPKLILIDVSSYPKYVKNVRDSLIKSAFNLDAQISGTTLHLPIPTVTLERRQNLIKVATSMAEKCKADIRNVQSKYRKKVQSAKAQYSKDFLFKIDNMINGIIKEYTEIVDQMRDHKHQELQEESVDIFS</sequence>
<dbReference type="KEGG" id="lgi:LOTGIDRAFT_187118"/>
<dbReference type="PANTHER" id="PTHR20982">
    <property type="entry name" value="RIBOSOME RECYCLING FACTOR"/>
    <property type="match status" value="1"/>
</dbReference>
<dbReference type="HOGENOM" id="CLU_073981_4_1_1"/>
<dbReference type="InterPro" id="IPR023584">
    <property type="entry name" value="Ribosome_recyc_fac_dom"/>
</dbReference>
<organism evidence="6 7">
    <name type="scientific">Lottia gigantea</name>
    <name type="common">Giant owl limpet</name>
    <dbReference type="NCBI Taxonomy" id="225164"/>
    <lineage>
        <taxon>Eukaryota</taxon>
        <taxon>Metazoa</taxon>
        <taxon>Spiralia</taxon>
        <taxon>Lophotrochozoa</taxon>
        <taxon>Mollusca</taxon>
        <taxon>Gastropoda</taxon>
        <taxon>Patellogastropoda</taxon>
        <taxon>Lottioidea</taxon>
        <taxon>Lottiidae</taxon>
        <taxon>Lottia</taxon>
    </lineage>
</organism>
<dbReference type="GeneID" id="20244734"/>
<dbReference type="GO" id="GO:0005739">
    <property type="term" value="C:mitochondrion"/>
    <property type="evidence" value="ECO:0007669"/>
    <property type="project" value="TreeGrafter"/>
</dbReference>
<dbReference type="Pfam" id="PF01765">
    <property type="entry name" value="RRF"/>
    <property type="match status" value="1"/>
</dbReference>
<evidence type="ECO:0000313" key="7">
    <source>
        <dbReference type="Proteomes" id="UP000030746"/>
    </source>
</evidence>
<evidence type="ECO:0000256" key="2">
    <source>
        <dbReference type="ARBA" id="ARBA00020581"/>
    </source>
</evidence>
<dbReference type="Proteomes" id="UP000030746">
    <property type="component" value="Unassembled WGS sequence"/>
</dbReference>
<dbReference type="Gene3D" id="3.30.1360.40">
    <property type="match status" value="1"/>
</dbReference>
<dbReference type="CTD" id="20244734"/>
<reference evidence="6 7" key="1">
    <citation type="journal article" date="2013" name="Nature">
        <title>Insights into bilaterian evolution from three spiralian genomes.</title>
        <authorList>
            <person name="Simakov O."/>
            <person name="Marletaz F."/>
            <person name="Cho S.J."/>
            <person name="Edsinger-Gonzales E."/>
            <person name="Havlak P."/>
            <person name="Hellsten U."/>
            <person name="Kuo D.H."/>
            <person name="Larsson T."/>
            <person name="Lv J."/>
            <person name="Arendt D."/>
            <person name="Savage R."/>
            <person name="Osoegawa K."/>
            <person name="de Jong P."/>
            <person name="Grimwood J."/>
            <person name="Chapman J.A."/>
            <person name="Shapiro H."/>
            <person name="Aerts A."/>
            <person name="Otillar R.P."/>
            <person name="Terry A.Y."/>
            <person name="Boore J.L."/>
            <person name="Grigoriev I.V."/>
            <person name="Lindberg D.R."/>
            <person name="Seaver E.C."/>
            <person name="Weisblat D.A."/>
            <person name="Putnam N.H."/>
            <person name="Rokhsar D.S."/>
        </authorList>
    </citation>
    <scope>NUCLEOTIDE SEQUENCE [LARGE SCALE GENOMIC DNA]</scope>
</reference>
<dbReference type="InterPro" id="IPR036191">
    <property type="entry name" value="RRF_sf"/>
</dbReference>
<dbReference type="Gene3D" id="1.10.132.20">
    <property type="entry name" value="Ribosome-recycling factor"/>
    <property type="match status" value="1"/>
</dbReference>
<dbReference type="SUPFAM" id="SSF55194">
    <property type="entry name" value="Ribosome recycling factor, RRF"/>
    <property type="match status" value="1"/>
</dbReference>
<accession>V4A4T8</accession>
<keyword evidence="7" id="KW-1185">Reference proteome</keyword>
<proteinExistence type="inferred from homology"/>
<comment type="similarity">
    <text evidence="1">Belongs to the RRF family.</text>
</comment>
<name>V4A4T8_LOTGI</name>
<gene>
    <name evidence="6" type="ORF">LOTGIDRAFT_187118</name>
</gene>
<evidence type="ECO:0000256" key="1">
    <source>
        <dbReference type="ARBA" id="ARBA00005912"/>
    </source>
</evidence>
<protein>
    <recommendedName>
        <fullName evidence="2">Ribosome-recycling factor, mitochondrial</fullName>
    </recommendedName>
    <alternativeName>
        <fullName evidence="4">Ribosome-releasing factor, mitochondrial</fullName>
    </alternativeName>
</protein>
<dbReference type="AlphaFoldDB" id="V4A4T8"/>
<evidence type="ECO:0000256" key="4">
    <source>
        <dbReference type="ARBA" id="ARBA00033107"/>
    </source>
</evidence>
<evidence type="ECO:0000259" key="5">
    <source>
        <dbReference type="Pfam" id="PF01765"/>
    </source>
</evidence>
<dbReference type="GO" id="GO:0043023">
    <property type="term" value="F:ribosomal large subunit binding"/>
    <property type="evidence" value="ECO:0007669"/>
    <property type="project" value="TreeGrafter"/>
</dbReference>
<dbReference type="OMA" id="FNPMNNG"/>